<sequence>MRSVGMQVPEKMRTPYGDRLGLAAVGVVLVTGGNYVLFASDARGDYKIGELAAFTAHPWARSVAAALVVLLVFVAARWLVCSLGLGKDGVRHGYGTATLAMVLKDLPGVDKITVRAVGEEKLRISVRCLPGAPLDEVVSRIDTEGVSRVRGAAGRDTLFPVLVTLHVRRG</sequence>
<dbReference type="AlphaFoldDB" id="A0A7C9J9W9"/>
<dbReference type="RefSeq" id="WP_161481311.1">
    <property type="nucleotide sequence ID" value="NZ_WXEW01000006.1"/>
</dbReference>
<keyword evidence="1" id="KW-0812">Transmembrane</keyword>
<feature type="transmembrane region" description="Helical" evidence="1">
    <location>
        <begin position="20"/>
        <end position="39"/>
    </location>
</feature>
<comment type="caution">
    <text evidence="2">The sequence shown here is derived from an EMBL/GenBank/DDBJ whole genome shotgun (WGS) entry which is preliminary data.</text>
</comment>
<evidence type="ECO:0000313" key="2">
    <source>
        <dbReference type="EMBL" id="NAS24088.1"/>
    </source>
</evidence>
<reference evidence="2 3" key="1">
    <citation type="submission" date="2020-01" db="EMBL/GenBank/DDBJ databases">
        <title>Herbidospora sp. NEAU-GS84 nov., a novel actinomycete isolated from soil.</title>
        <authorList>
            <person name="Han L."/>
        </authorList>
    </citation>
    <scope>NUCLEOTIDE SEQUENCE [LARGE SCALE GENOMIC DNA]</scope>
    <source>
        <strain evidence="2 3">NEAU-GS84</strain>
    </source>
</reference>
<protein>
    <submittedName>
        <fullName evidence="2">Uncharacterized protein</fullName>
    </submittedName>
</protein>
<dbReference type="EMBL" id="WXEW01000006">
    <property type="protein sequence ID" value="NAS24088.1"/>
    <property type="molecule type" value="Genomic_DNA"/>
</dbReference>
<evidence type="ECO:0000313" key="3">
    <source>
        <dbReference type="Proteomes" id="UP000479526"/>
    </source>
</evidence>
<evidence type="ECO:0000256" key="1">
    <source>
        <dbReference type="SAM" id="Phobius"/>
    </source>
</evidence>
<proteinExistence type="predicted"/>
<organism evidence="2 3">
    <name type="scientific">Herbidospora solisilvae</name>
    <dbReference type="NCBI Taxonomy" id="2696284"/>
    <lineage>
        <taxon>Bacteria</taxon>
        <taxon>Bacillati</taxon>
        <taxon>Actinomycetota</taxon>
        <taxon>Actinomycetes</taxon>
        <taxon>Streptosporangiales</taxon>
        <taxon>Streptosporangiaceae</taxon>
        <taxon>Herbidospora</taxon>
    </lineage>
</organism>
<feature type="transmembrane region" description="Helical" evidence="1">
    <location>
        <begin position="59"/>
        <end position="80"/>
    </location>
</feature>
<keyword evidence="1" id="KW-1133">Transmembrane helix</keyword>
<name>A0A7C9J9W9_9ACTN</name>
<dbReference type="Proteomes" id="UP000479526">
    <property type="component" value="Unassembled WGS sequence"/>
</dbReference>
<accession>A0A7C9J9W9</accession>
<gene>
    <name evidence="2" type="ORF">GT755_20640</name>
</gene>
<keyword evidence="3" id="KW-1185">Reference proteome</keyword>
<keyword evidence="1" id="KW-0472">Membrane</keyword>